<dbReference type="CDD" id="cd12148">
    <property type="entry name" value="fungal_TF_MHR"/>
    <property type="match status" value="1"/>
</dbReference>
<dbReference type="Pfam" id="PF00172">
    <property type="entry name" value="Zn_clus"/>
    <property type="match status" value="1"/>
</dbReference>
<evidence type="ECO:0000256" key="3">
    <source>
        <dbReference type="ARBA" id="ARBA00023163"/>
    </source>
</evidence>
<sequence length="852" mass="95814">MNRHGSGKKKSRIPDHLRRRALVSCDRCKKRRVRCLRAVGSDASEPCQSCVEVGAVCESTLPRKQRIYGSVETLSIRYRVLDALIKGLYPDEDTSNIETLRAIGKSHNIELPTTSSPSDVEEMFNKDSMPHVAKPLIPSASSTSPGGASVKKRFDTLLDERLVATPHGTSHYIGPSSSFGFMIRCRKMLSRYNGFCMQYGPPDERTREQSAFAEARHSKALEPEVMDDKQRSADDPSQAESELPLPTLTQTLKSKTHDMPNMPIRPRFMEDSNPPIRLSRDTPFIKFLPRKDVSDALIGAFFEYVHPNFTVLHQNSFLHQYRTTFVDGTKAIKDVEPGWACCLFMTLVFGAQVFENHDREQFTKLQRRYLDLVEARVNLLISSGSIANLQAILLLQLYQHNTTERNTAFMILGCASRMAMALGLHREVINAGFGPIEQELRRQIWWTLYIFEQNQCTILGRPSGVDDVEINVSLPDEEILGVREFVPPDYMDFSIRMSRIQAEVTRQIYAVPSSPYESGDSSLTALAYQYLQEVDTWEKELPPHLRLDNPNLSLKHQRAVMLLHIACLQTQLLITRPFILRKVSVQLAAFIGDNTRNTALDDDELSLSYSCGTYAKNCLELLNQLEARNIFNGTSWLDGYYVYHCTVILSIDFLARRRDQEDCIEDLNRKREVQSIYEALRSMSLAPTYAILTQIAFQFAGIVNVLQEHPQNARFFRSSEEAPVQQFTMMGQAASGSYDIKPMGTYEDMASSFLQTDPVDIPWDFLGADGYLGPWPGNMAFGTDPATGIPYTQAQQQPAVYVGGYNPSGDLSLLKGATAMNPNNAFVNFGQMYGSFPPTSGPGQAHLGSRTV</sequence>
<evidence type="ECO:0000313" key="8">
    <source>
        <dbReference type="Proteomes" id="UP000258309"/>
    </source>
</evidence>
<dbReference type="PROSITE" id="PS00463">
    <property type="entry name" value="ZN2_CY6_FUNGAL_1"/>
    <property type="match status" value="1"/>
</dbReference>
<comment type="caution">
    <text evidence="7">The sequence shown here is derived from an EMBL/GenBank/DDBJ whole genome shotgun (WGS) entry which is preliminary data.</text>
</comment>
<dbReference type="InterPro" id="IPR036864">
    <property type="entry name" value="Zn2-C6_fun-type_DNA-bd_sf"/>
</dbReference>
<dbReference type="CDD" id="cd00067">
    <property type="entry name" value="GAL4"/>
    <property type="match status" value="1"/>
</dbReference>
<keyword evidence="3" id="KW-0804">Transcription</keyword>
<feature type="non-terminal residue" evidence="7">
    <location>
        <position position="852"/>
    </location>
</feature>
<protein>
    <recommendedName>
        <fullName evidence="6">Zn(2)-C6 fungal-type domain-containing protein</fullName>
    </recommendedName>
</protein>
<dbReference type="SMART" id="SM00906">
    <property type="entry name" value="Fungal_trans"/>
    <property type="match status" value="1"/>
</dbReference>
<dbReference type="Pfam" id="PF04082">
    <property type="entry name" value="Fungal_trans"/>
    <property type="match status" value="1"/>
</dbReference>
<dbReference type="InterPro" id="IPR001138">
    <property type="entry name" value="Zn2Cys6_DnaBD"/>
</dbReference>
<dbReference type="GO" id="GO:0008270">
    <property type="term" value="F:zinc ion binding"/>
    <property type="evidence" value="ECO:0007669"/>
    <property type="project" value="InterPro"/>
</dbReference>
<organism evidence="7 8">
    <name type="scientific">Scytalidium lignicola</name>
    <name type="common">Hyphomycete</name>
    <dbReference type="NCBI Taxonomy" id="5539"/>
    <lineage>
        <taxon>Eukaryota</taxon>
        <taxon>Fungi</taxon>
        <taxon>Dikarya</taxon>
        <taxon>Ascomycota</taxon>
        <taxon>Pezizomycotina</taxon>
        <taxon>Leotiomycetes</taxon>
        <taxon>Leotiomycetes incertae sedis</taxon>
        <taxon>Scytalidium</taxon>
    </lineage>
</organism>
<keyword evidence="4" id="KW-0539">Nucleus</keyword>
<dbReference type="PANTHER" id="PTHR47424:SF6">
    <property type="entry name" value="PROLINE UTILIZATION TRANS-ACTIVATOR"/>
    <property type="match status" value="1"/>
</dbReference>
<dbReference type="OMA" id="EDWFANA"/>
<keyword evidence="2" id="KW-0805">Transcription regulation</keyword>
<dbReference type="GO" id="GO:0003677">
    <property type="term" value="F:DNA binding"/>
    <property type="evidence" value="ECO:0007669"/>
    <property type="project" value="InterPro"/>
</dbReference>
<dbReference type="SUPFAM" id="SSF57701">
    <property type="entry name" value="Zn2/Cys6 DNA-binding domain"/>
    <property type="match status" value="1"/>
</dbReference>
<evidence type="ECO:0000256" key="4">
    <source>
        <dbReference type="ARBA" id="ARBA00023242"/>
    </source>
</evidence>
<evidence type="ECO:0000313" key="7">
    <source>
        <dbReference type="EMBL" id="RFU33619.1"/>
    </source>
</evidence>
<reference evidence="7 8" key="1">
    <citation type="submission" date="2018-05" db="EMBL/GenBank/DDBJ databases">
        <title>Draft genome sequence of Scytalidium lignicola DSM 105466, a ubiquitous saprotrophic fungus.</title>
        <authorList>
            <person name="Buettner E."/>
            <person name="Gebauer A.M."/>
            <person name="Hofrichter M."/>
            <person name="Liers C."/>
            <person name="Kellner H."/>
        </authorList>
    </citation>
    <scope>NUCLEOTIDE SEQUENCE [LARGE SCALE GENOMIC DNA]</scope>
    <source>
        <strain evidence="7 8">DSM 105466</strain>
    </source>
</reference>
<name>A0A3E2HJP9_SCYLI</name>
<dbReference type="GO" id="GO:0006351">
    <property type="term" value="P:DNA-templated transcription"/>
    <property type="evidence" value="ECO:0007669"/>
    <property type="project" value="InterPro"/>
</dbReference>
<dbReference type="AlphaFoldDB" id="A0A3E2HJP9"/>
<feature type="non-terminal residue" evidence="7">
    <location>
        <position position="1"/>
    </location>
</feature>
<dbReference type="STRING" id="5539.A0A3E2HJP9"/>
<dbReference type="GO" id="GO:0000981">
    <property type="term" value="F:DNA-binding transcription factor activity, RNA polymerase II-specific"/>
    <property type="evidence" value="ECO:0007669"/>
    <property type="project" value="InterPro"/>
</dbReference>
<keyword evidence="1" id="KW-0479">Metal-binding</keyword>
<accession>A0A3E2HJP9</accession>
<feature type="region of interest" description="Disordered" evidence="5">
    <location>
        <begin position="206"/>
        <end position="248"/>
    </location>
</feature>
<dbReference type="EMBL" id="NCSJ02000033">
    <property type="protein sequence ID" value="RFU33619.1"/>
    <property type="molecule type" value="Genomic_DNA"/>
</dbReference>
<keyword evidence="8" id="KW-1185">Reference proteome</keyword>
<gene>
    <name evidence="7" type="ORF">B7463_g2722</name>
</gene>
<dbReference type="OrthoDB" id="3364175at2759"/>
<dbReference type="Gene3D" id="4.10.240.10">
    <property type="entry name" value="Zn(2)-C6 fungal-type DNA-binding domain"/>
    <property type="match status" value="1"/>
</dbReference>
<dbReference type="Proteomes" id="UP000258309">
    <property type="component" value="Unassembled WGS sequence"/>
</dbReference>
<feature type="domain" description="Zn(2)-C6 fungal-type" evidence="6">
    <location>
        <begin position="24"/>
        <end position="57"/>
    </location>
</feature>
<dbReference type="SMART" id="SM00066">
    <property type="entry name" value="GAL4"/>
    <property type="match status" value="1"/>
</dbReference>
<evidence type="ECO:0000259" key="6">
    <source>
        <dbReference type="PROSITE" id="PS50048"/>
    </source>
</evidence>
<dbReference type="InterPro" id="IPR051127">
    <property type="entry name" value="Fungal_SecMet_Regulators"/>
</dbReference>
<dbReference type="PROSITE" id="PS50048">
    <property type="entry name" value="ZN2_CY6_FUNGAL_2"/>
    <property type="match status" value="1"/>
</dbReference>
<feature type="compositionally biased region" description="Basic and acidic residues" evidence="5">
    <location>
        <begin position="206"/>
        <end position="234"/>
    </location>
</feature>
<evidence type="ECO:0000256" key="5">
    <source>
        <dbReference type="SAM" id="MobiDB-lite"/>
    </source>
</evidence>
<dbReference type="InterPro" id="IPR007219">
    <property type="entry name" value="XnlR_reg_dom"/>
</dbReference>
<evidence type="ECO:0000256" key="1">
    <source>
        <dbReference type="ARBA" id="ARBA00022723"/>
    </source>
</evidence>
<dbReference type="PANTHER" id="PTHR47424">
    <property type="entry name" value="REGULATORY PROTEIN GAL4"/>
    <property type="match status" value="1"/>
</dbReference>
<proteinExistence type="predicted"/>
<evidence type="ECO:0000256" key="2">
    <source>
        <dbReference type="ARBA" id="ARBA00023015"/>
    </source>
</evidence>